<evidence type="ECO:0000313" key="1">
    <source>
        <dbReference type="EMBL" id="KAI1712842.1"/>
    </source>
</evidence>
<reference evidence="1" key="1">
    <citation type="submission" date="2022-01" db="EMBL/GenBank/DDBJ databases">
        <title>Genome Sequence Resource for Two Populations of Ditylenchus destructor, the Migratory Endoparasitic Phytonematode.</title>
        <authorList>
            <person name="Zhang H."/>
            <person name="Lin R."/>
            <person name="Xie B."/>
        </authorList>
    </citation>
    <scope>NUCLEOTIDE SEQUENCE</scope>
    <source>
        <strain evidence="1">BazhouSP</strain>
    </source>
</reference>
<keyword evidence="2" id="KW-1185">Reference proteome</keyword>
<protein>
    <submittedName>
        <fullName evidence="1">Uncharacterized protein</fullName>
    </submittedName>
</protein>
<accession>A0AAD4R068</accession>
<evidence type="ECO:0000313" key="2">
    <source>
        <dbReference type="Proteomes" id="UP001201812"/>
    </source>
</evidence>
<organism evidence="1 2">
    <name type="scientific">Ditylenchus destructor</name>
    <dbReference type="NCBI Taxonomy" id="166010"/>
    <lineage>
        <taxon>Eukaryota</taxon>
        <taxon>Metazoa</taxon>
        <taxon>Ecdysozoa</taxon>
        <taxon>Nematoda</taxon>
        <taxon>Chromadorea</taxon>
        <taxon>Rhabditida</taxon>
        <taxon>Tylenchina</taxon>
        <taxon>Tylenchomorpha</taxon>
        <taxon>Sphaerularioidea</taxon>
        <taxon>Anguinidae</taxon>
        <taxon>Anguininae</taxon>
        <taxon>Ditylenchus</taxon>
    </lineage>
</organism>
<sequence length="75" mass="9026">MAWIKPAKMLMVNSRMYRTWKISRMSRVPTLRLRQALRNQFTTKINRQNDKCPTLLVIHNQSDYRESKGKKEMLS</sequence>
<dbReference type="EMBL" id="JAKKPZ010000017">
    <property type="protein sequence ID" value="KAI1712842.1"/>
    <property type="molecule type" value="Genomic_DNA"/>
</dbReference>
<dbReference type="AlphaFoldDB" id="A0AAD4R068"/>
<dbReference type="Proteomes" id="UP001201812">
    <property type="component" value="Unassembled WGS sequence"/>
</dbReference>
<proteinExistence type="predicted"/>
<name>A0AAD4R068_9BILA</name>
<comment type="caution">
    <text evidence="1">The sequence shown here is derived from an EMBL/GenBank/DDBJ whole genome shotgun (WGS) entry which is preliminary data.</text>
</comment>
<gene>
    <name evidence="1" type="ORF">DdX_09474</name>
</gene>